<evidence type="ECO:0000256" key="5">
    <source>
        <dbReference type="ARBA" id="ARBA00023014"/>
    </source>
</evidence>
<evidence type="ECO:0000313" key="8">
    <source>
        <dbReference type="EMBL" id="RDB69066.1"/>
    </source>
</evidence>
<evidence type="ECO:0000256" key="2">
    <source>
        <dbReference type="ARBA" id="ARBA00022723"/>
    </source>
</evidence>
<comment type="caution">
    <text evidence="8">The sequence shown here is derived from an EMBL/GenBank/DDBJ whole genome shotgun (WGS) entry which is preliminary data.</text>
</comment>
<organism evidence="8 11">
    <name type="scientific">Eggerthella lenta</name>
    <name type="common">Eubacterium lentum</name>
    <dbReference type="NCBI Taxonomy" id="84112"/>
    <lineage>
        <taxon>Bacteria</taxon>
        <taxon>Bacillati</taxon>
        <taxon>Actinomycetota</taxon>
        <taxon>Coriobacteriia</taxon>
        <taxon>Eggerthellales</taxon>
        <taxon>Eggerthellaceae</taxon>
        <taxon>Eggerthella</taxon>
    </lineage>
</organism>
<sequence length="263" mass="28536">MLVEIDERYCIGCGRCVDDCVGANLEVEGVTARVKGLCILCGHCVAVCPTGAVSIPSYDMADVETCVPAGAAVDPRTMLRVVKSRRSVRDYLPNTIEQDTLRLVLEAGRYTATAKNAQGCRFIVVQDELDELKRLVWDGIEGMLALPAADKPRWVKLYKPFLVDAQAGLQDFLFRNAPAVAFVAAERADDAGLAAQNMELVAASLGLGALFNGYLCRAAEELPAVKAFLEAENKPLQICMLLGHPAVSYRRTAPRRAGDFVMK</sequence>
<dbReference type="GO" id="GO:0051536">
    <property type="term" value="F:iron-sulfur cluster binding"/>
    <property type="evidence" value="ECO:0007669"/>
    <property type="project" value="UniProtKB-KW"/>
</dbReference>
<dbReference type="PROSITE" id="PS00198">
    <property type="entry name" value="4FE4S_FER_1"/>
    <property type="match status" value="1"/>
</dbReference>
<feature type="domain" description="4Fe-4S ferredoxin-type" evidence="6">
    <location>
        <begin position="29"/>
        <end position="58"/>
    </location>
</feature>
<dbReference type="InterPro" id="IPR029479">
    <property type="entry name" value="Nitroreductase"/>
</dbReference>
<evidence type="ECO:0000256" key="1">
    <source>
        <dbReference type="ARBA" id="ARBA00007118"/>
    </source>
</evidence>
<dbReference type="EMBL" id="WPOM01000047">
    <property type="protein sequence ID" value="MVN34291.1"/>
    <property type="molecule type" value="Genomic_DNA"/>
</dbReference>
<evidence type="ECO:0000313" key="12">
    <source>
        <dbReference type="Proteomes" id="UP000436429"/>
    </source>
</evidence>
<dbReference type="PANTHER" id="PTHR43673">
    <property type="entry name" value="NAD(P)H NITROREDUCTASE YDGI-RELATED"/>
    <property type="match status" value="1"/>
</dbReference>
<keyword evidence="2" id="KW-0479">Metal-binding</keyword>
<reference evidence="7 12" key="2">
    <citation type="submission" date="2019-11" db="EMBL/GenBank/DDBJ databases">
        <title>Whole genome shotgun sequencing (WGS) data from Adlercreutzia equolifaciens ResAG-91, Eggerthella lenta MRI-F36, MRI-F37, MRI-F40, ResAG-49, ResAG-88, ResAG-121, ResAG-145, and Gordonibacter sp. ResAG-5, ResAG-26, ResAG-43, ResAG-50, ResAG-59.</title>
        <authorList>
            <person name="Stoll D.A."/>
            <person name="Danylec N."/>
            <person name="Franz C.M.A.P."/>
            <person name="Huch M."/>
        </authorList>
    </citation>
    <scope>NUCLEOTIDE SEQUENCE [LARGE SCALE GENOMIC DNA]</scope>
    <source>
        <strain evidence="7 12">ResAG-88</strain>
    </source>
</reference>
<dbReference type="Pfam" id="PF13237">
    <property type="entry name" value="Fer4_10"/>
    <property type="match status" value="1"/>
</dbReference>
<evidence type="ECO:0000256" key="4">
    <source>
        <dbReference type="ARBA" id="ARBA00023004"/>
    </source>
</evidence>
<evidence type="ECO:0000313" key="11">
    <source>
        <dbReference type="Proteomes" id="UP000253970"/>
    </source>
</evidence>
<proteinExistence type="inferred from homology"/>
<dbReference type="InterPro" id="IPR017896">
    <property type="entry name" value="4Fe4S_Fe-S-bd"/>
</dbReference>
<accession>A0A369MEY1</accession>
<reference evidence="10 11" key="1">
    <citation type="journal article" date="2018" name="Elife">
        <title>Discovery and characterization of a prevalent human gut bacterial enzyme sufficient for the inactivation of a family of plant toxins.</title>
        <authorList>
            <person name="Koppel N."/>
            <person name="Bisanz J.E."/>
            <person name="Pandelia M.E."/>
            <person name="Turnbaugh P.J."/>
            <person name="Balskus E.P."/>
        </authorList>
    </citation>
    <scope>NUCLEOTIDE SEQUENCE [LARGE SCALE GENOMIC DNA]</scope>
    <source>
        <strain evidence="9 10">16A</strain>
        <strain evidence="8 11">W1 BHI 6</strain>
    </source>
</reference>
<evidence type="ECO:0000256" key="3">
    <source>
        <dbReference type="ARBA" id="ARBA00023002"/>
    </source>
</evidence>
<protein>
    <submittedName>
        <fullName evidence="8">4Fe-4S dicluster domain-containing protein</fullName>
    </submittedName>
</protein>
<dbReference type="AlphaFoldDB" id="A0A369MEY1"/>
<dbReference type="InterPro" id="IPR000415">
    <property type="entry name" value="Nitroreductase-like"/>
</dbReference>
<dbReference type="Proteomes" id="UP000436429">
    <property type="component" value="Unassembled WGS sequence"/>
</dbReference>
<dbReference type="EMBL" id="PPTU01000016">
    <property type="protein sequence ID" value="RDB69066.1"/>
    <property type="molecule type" value="Genomic_DNA"/>
</dbReference>
<keyword evidence="5" id="KW-0411">Iron-sulfur</keyword>
<evidence type="ECO:0000313" key="7">
    <source>
        <dbReference type="EMBL" id="MVN34291.1"/>
    </source>
</evidence>
<dbReference type="SUPFAM" id="SSF55469">
    <property type="entry name" value="FMN-dependent nitroreductase-like"/>
    <property type="match status" value="1"/>
</dbReference>
<dbReference type="Proteomes" id="UP000253915">
    <property type="component" value="Unassembled WGS sequence"/>
</dbReference>
<dbReference type="RefSeq" id="WP_086414710.1">
    <property type="nucleotide sequence ID" value="NZ_BQNE01000001.1"/>
</dbReference>
<dbReference type="GO" id="GO:0046872">
    <property type="term" value="F:metal ion binding"/>
    <property type="evidence" value="ECO:0007669"/>
    <property type="project" value="UniProtKB-KW"/>
</dbReference>
<feature type="domain" description="4Fe-4S ferredoxin-type" evidence="6">
    <location>
        <begin position="1"/>
        <end position="20"/>
    </location>
</feature>
<keyword evidence="3" id="KW-0560">Oxidoreductase</keyword>
<dbReference type="InterPro" id="IPR017900">
    <property type="entry name" value="4Fe4S_Fe_S_CS"/>
</dbReference>
<comment type="similarity">
    <text evidence="1">Belongs to the nitroreductase family.</text>
</comment>
<dbReference type="Gene3D" id="3.30.70.20">
    <property type="match status" value="1"/>
</dbReference>
<dbReference type="Gene3D" id="3.40.109.10">
    <property type="entry name" value="NADH Oxidase"/>
    <property type="match status" value="1"/>
</dbReference>
<keyword evidence="4" id="KW-0408">Iron</keyword>
<dbReference type="SUPFAM" id="SSF54862">
    <property type="entry name" value="4Fe-4S ferredoxins"/>
    <property type="match status" value="1"/>
</dbReference>
<evidence type="ECO:0000313" key="10">
    <source>
        <dbReference type="Proteomes" id="UP000253915"/>
    </source>
</evidence>
<name>A0A369MEY1_EGGLN</name>
<dbReference type="GO" id="GO:0016491">
    <property type="term" value="F:oxidoreductase activity"/>
    <property type="evidence" value="ECO:0007669"/>
    <property type="project" value="UniProtKB-KW"/>
</dbReference>
<dbReference type="EMBL" id="PPUQ01000034">
    <property type="protein sequence ID" value="RDC33759.1"/>
    <property type="molecule type" value="Genomic_DNA"/>
</dbReference>
<dbReference type="Pfam" id="PF00881">
    <property type="entry name" value="Nitroreductase"/>
    <property type="match status" value="1"/>
</dbReference>
<dbReference type="PANTHER" id="PTHR43673:SF10">
    <property type="entry name" value="NADH DEHYDROGENASE_NAD(P)H NITROREDUCTASE XCC3605-RELATED"/>
    <property type="match status" value="1"/>
</dbReference>
<evidence type="ECO:0000313" key="9">
    <source>
        <dbReference type="EMBL" id="RDC33759.1"/>
    </source>
</evidence>
<gene>
    <name evidence="9" type="ORF">C1853_15240</name>
    <name evidence="8" type="ORF">C1875_10515</name>
    <name evidence="7" type="ORF">GO726_14135</name>
</gene>
<dbReference type="PROSITE" id="PS51379">
    <property type="entry name" value="4FE4S_FER_2"/>
    <property type="match status" value="2"/>
</dbReference>
<evidence type="ECO:0000259" key="6">
    <source>
        <dbReference type="PROSITE" id="PS51379"/>
    </source>
</evidence>
<dbReference type="Proteomes" id="UP000253970">
    <property type="component" value="Unassembled WGS sequence"/>
</dbReference>